<dbReference type="OrthoDB" id="6160552at2759"/>
<dbReference type="SUPFAM" id="SSF48726">
    <property type="entry name" value="Immunoglobulin"/>
    <property type="match status" value="1"/>
</dbReference>
<sequence>MMQQVSSTWFLFFALMCTTRGDLQFSIDIFGCDTIFSWTGALTNITEVLVKQDNQKEKWSTINNSRIRVNNTFLYDSIEIRVRVYEKELKHKPYKDFPLTYEVEPLIPVIKGDLDISVNSYARLTCVVPECFSKQGLLSYTWFINGTKMNEETKEMLTFTVTKNHKYNQYSCKAANNRMKSNRSTPVQINLLSNLKSEIITPYLNENIIVMGASIISGILVMTLASVAGLFFIKRGRREKNQESVKVEAVADESLHSEHPTSSLYATVDRKALKKNYNINEAVNTENDVNVKEESQLPFTSFEKEESEKKDTEEKGGGNAIPSAKTDEKSASSNLKQEGLIYIEVDFANKSGKTDTNVQPMIRGQEDPTEYTFVDFSKKAPPEPDKPENVEEI</sequence>
<organism evidence="5 6">
    <name type="scientific">Crassostrea virginica</name>
    <name type="common">Eastern oyster</name>
    <dbReference type="NCBI Taxonomy" id="6565"/>
    <lineage>
        <taxon>Eukaryota</taxon>
        <taxon>Metazoa</taxon>
        <taxon>Spiralia</taxon>
        <taxon>Lophotrochozoa</taxon>
        <taxon>Mollusca</taxon>
        <taxon>Bivalvia</taxon>
        <taxon>Autobranchia</taxon>
        <taxon>Pteriomorphia</taxon>
        <taxon>Ostreida</taxon>
        <taxon>Ostreoidea</taxon>
        <taxon>Ostreidae</taxon>
        <taxon>Crassostrea</taxon>
    </lineage>
</organism>
<feature type="signal peptide" evidence="3">
    <location>
        <begin position="1"/>
        <end position="21"/>
    </location>
</feature>
<keyword evidence="5" id="KW-1185">Reference proteome</keyword>
<dbReference type="Gene3D" id="2.60.40.10">
    <property type="entry name" value="Immunoglobulins"/>
    <property type="match status" value="1"/>
</dbReference>
<keyword evidence="3" id="KW-0732">Signal</keyword>
<dbReference type="Proteomes" id="UP000694844">
    <property type="component" value="Chromosome 9"/>
</dbReference>
<feature type="transmembrane region" description="Helical" evidence="2">
    <location>
        <begin position="208"/>
        <end position="233"/>
    </location>
</feature>
<dbReference type="GeneID" id="111110852"/>
<feature type="region of interest" description="Disordered" evidence="1">
    <location>
        <begin position="351"/>
        <end position="393"/>
    </location>
</feature>
<keyword evidence="2" id="KW-1133">Transmembrane helix</keyword>
<dbReference type="KEGG" id="cvn:111110852"/>
<feature type="compositionally biased region" description="Basic and acidic residues" evidence="1">
    <location>
        <begin position="376"/>
        <end position="393"/>
    </location>
</feature>
<dbReference type="RefSeq" id="XP_022303196.1">
    <property type="nucleotide sequence ID" value="XM_022447488.1"/>
</dbReference>
<evidence type="ECO:0000313" key="6">
    <source>
        <dbReference type="RefSeq" id="XP_022303196.1"/>
    </source>
</evidence>
<evidence type="ECO:0000256" key="1">
    <source>
        <dbReference type="SAM" id="MobiDB-lite"/>
    </source>
</evidence>
<name>A0A8B8BJT1_CRAVI</name>
<feature type="domain" description="Ig-like" evidence="4">
    <location>
        <begin position="105"/>
        <end position="188"/>
    </location>
</feature>
<feature type="compositionally biased region" description="Basic and acidic residues" evidence="1">
    <location>
        <begin position="302"/>
        <end position="316"/>
    </location>
</feature>
<keyword evidence="2" id="KW-0472">Membrane</keyword>
<evidence type="ECO:0000313" key="5">
    <source>
        <dbReference type="Proteomes" id="UP000694844"/>
    </source>
</evidence>
<dbReference type="InterPro" id="IPR036179">
    <property type="entry name" value="Ig-like_dom_sf"/>
</dbReference>
<evidence type="ECO:0000256" key="2">
    <source>
        <dbReference type="SAM" id="Phobius"/>
    </source>
</evidence>
<dbReference type="PROSITE" id="PS50835">
    <property type="entry name" value="IG_LIKE"/>
    <property type="match status" value="1"/>
</dbReference>
<reference evidence="6" key="1">
    <citation type="submission" date="2025-08" db="UniProtKB">
        <authorList>
            <consortium name="RefSeq"/>
        </authorList>
    </citation>
    <scope>IDENTIFICATION</scope>
    <source>
        <tissue evidence="6">Whole sample</tissue>
    </source>
</reference>
<feature type="chain" id="PRO_5034813456" evidence="3">
    <location>
        <begin position="22"/>
        <end position="393"/>
    </location>
</feature>
<evidence type="ECO:0000259" key="4">
    <source>
        <dbReference type="PROSITE" id="PS50835"/>
    </source>
</evidence>
<proteinExistence type="predicted"/>
<accession>A0A8B8BJT1</accession>
<protein>
    <submittedName>
        <fullName evidence="6">Uncharacterized protein LOC111110852</fullName>
    </submittedName>
</protein>
<dbReference type="InterPro" id="IPR007110">
    <property type="entry name" value="Ig-like_dom"/>
</dbReference>
<dbReference type="InterPro" id="IPR013783">
    <property type="entry name" value="Ig-like_fold"/>
</dbReference>
<feature type="region of interest" description="Disordered" evidence="1">
    <location>
        <begin position="289"/>
        <end position="335"/>
    </location>
</feature>
<keyword evidence="2" id="KW-0812">Transmembrane</keyword>
<dbReference type="AlphaFoldDB" id="A0A8B8BJT1"/>
<gene>
    <name evidence="6" type="primary">LOC111110852</name>
</gene>
<evidence type="ECO:0000256" key="3">
    <source>
        <dbReference type="SAM" id="SignalP"/>
    </source>
</evidence>